<dbReference type="Proteomes" id="UP000466442">
    <property type="component" value="Linkage Group LG9"/>
</dbReference>
<protein>
    <submittedName>
        <fullName evidence="2">Uncharacterized protein</fullName>
    </submittedName>
</protein>
<reference evidence="2" key="1">
    <citation type="journal article" date="2021" name="Mol. Ecol. Resour.">
        <title>Apolygus lucorum genome provides insights into omnivorousness and mesophyll feeding.</title>
        <authorList>
            <person name="Liu Y."/>
            <person name="Liu H."/>
            <person name="Wang H."/>
            <person name="Huang T."/>
            <person name="Liu B."/>
            <person name="Yang B."/>
            <person name="Yin L."/>
            <person name="Li B."/>
            <person name="Zhang Y."/>
            <person name="Zhang S."/>
            <person name="Jiang F."/>
            <person name="Zhang X."/>
            <person name="Ren Y."/>
            <person name="Wang B."/>
            <person name="Wang S."/>
            <person name="Lu Y."/>
            <person name="Wu K."/>
            <person name="Fan W."/>
            <person name="Wang G."/>
        </authorList>
    </citation>
    <scope>NUCLEOTIDE SEQUENCE</scope>
    <source>
        <strain evidence="2">12Hb</strain>
    </source>
</reference>
<dbReference type="EMBL" id="WIXP02000009">
    <property type="protein sequence ID" value="KAF6204645.1"/>
    <property type="molecule type" value="Genomic_DNA"/>
</dbReference>
<evidence type="ECO:0000313" key="2">
    <source>
        <dbReference type="EMBL" id="KAF6204645.1"/>
    </source>
</evidence>
<evidence type="ECO:0000256" key="1">
    <source>
        <dbReference type="SAM" id="MobiDB-lite"/>
    </source>
</evidence>
<feature type="region of interest" description="Disordered" evidence="1">
    <location>
        <begin position="33"/>
        <end position="77"/>
    </location>
</feature>
<accession>A0A6A4JPJ8</accession>
<feature type="compositionally biased region" description="Polar residues" evidence="1">
    <location>
        <begin position="33"/>
        <end position="44"/>
    </location>
</feature>
<proteinExistence type="predicted"/>
<organism evidence="2 3">
    <name type="scientific">Apolygus lucorum</name>
    <name type="common">Small green plant bug</name>
    <name type="synonym">Lygocoris lucorum</name>
    <dbReference type="NCBI Taxonomy" id="248454"/>
    <lineage>
        <taxon>Eukaryota</taxon>
        <taxon>Metazoa</taxon>
        <taxon>Ecdysozoa</taxon>
        <taxon>Arthropoda</taxon>
        <taxon>Hexapoda</taxon>
        <taxon>Insecta</taxon>
        <taxon>Pterygota</taxon>
        <taxon>Neoptera</taxon>
        <taxon>Paraneoptera</taxon>
        <taxon>Hemiptera</taxon>
        <taxon>Heteroptera</taxon>
        <taxon>Panheteroptera</taxon>
        <taxon>Cimicomorpha</taxon>
        <taxon>Miridae</taxon>
        <taxon>Mirini</taxon>
        <taxon>Apolygus</taxon>
    </lineage>
</organism>
<keyword evidence="3" id="KW-1185">Reference proteome</keyword>
<feature type="region of interest" description="Disordered" evidence="1">
    <location>
        <begin position="1"/>
        <end position="20"/>
    </location>
</feature>
<comment type="caution">
    <text evidence="2">The sequence shown here is derived from an EMBL/GenBank/DDBJ whole genome shotgun (WGS) entry which is preliminary data.</text>
</comment>
<feature type="compositionally biased region" description="Basic residues" evidence="1">
    <location>
        <begin position="1"/>
        <end position="10"/>
    </location>
</feature>
<evidence type="ECO:0000313" key="3">
    <source>
        <dbReference type="Proteomes" id="UP000466442"/>
    </source>
</evidence>
<name>A0A6A4JPJ8_APOLU</name>
<dbReference type="AlphaFoldDB" id="A0A6A4JPJ8"/>
<gene>
    <name evidence="2" type="ORF">GE061_018805</name>
</gene>
<sequence>MLQSHSHFKPRFPTVQTGQQDCSLQDFSIHSYPSTSILPSTSEQEASEPASEMPLSIKISPPESPVSSSPTFDHSDL</sequence>